<dbReference type="EC" id="1.18.6.1" evidence="4"/>
<comment type="catalytic activity">
    <reaction evidence="13">
        <text>N2 + 8 reduced [2Fe-2S]-[ferredoxin] + 16 ATP + 16 H2O = H2 + 8 oxidized [2Fe-2S]-[ferredoxin] + 2 NH4(+) + 16 ADP + 16 phosphate + 6 H(+)</text>
        <dbReference type="Rhea" id="RHEA:21448"/>
        <dbReference type="Rhea" id="RHEA-COMP:10000"/>
        <dbReference type="Rhea" id="RHEA-COMP:10001"/>
        <dbReference type="ChEBI" id="CHEBI:15377"/>
        <dbReference type="ChEBI" id="CHEBI:15378"/>
        <dbReference type="ChEBI" id="CHEBI:17997"/>
        <dbReference type="ChEBI" id="CHEBI:18276"/>
        <dbReference type="ChEBI" id="CHEBI:28938"/>
        <dbReference type="ChEBI" id="CHEBI:30616"/>
        <dbReference type="ChEBI" id="CHEBI:33737"/>
        <dbReference type="ChEBI" id="CHEBI:33738"/>
        <dbReference type="ChEBI" id="CHEBI:43474"/>
        <dbReference type="ChEBI" id="CHEBI:456216"/>
        <dbReference type="EC" id="1.18.6.1"/>
    </reaction>
</comment>
<keyword evidence="9" id="KW-0408">Iron</keyword>
<evidence type="ECO:0000256" key="3">
    <source>
        <dbReference type="ARBA" id="ARBA00011515"/>
    </source>
</evidence>
<dbReference type="HOGENOM" id="CLU_148675_0_0_9"/>
<evidence type="ECO:0000256" key="11">
    <source>
        <dbReference type="ARBA" id="ARBA00023231"/>
    </source>
</evidence>
<evidence type="ECO:0000256" key="2">
    <source>
        <dbReference type="ARBA" id="ARBA00004064"/>
    </source>
</evidence>
<dbReference type="Pfam" id="PF03139">
    <property type="entry name" value="AnfG_VnfG"/>
    <property type="match status" value="1"/>
</dbReference>
<evidence type="ECO:0000256" key="9">
    <source>
        <dbReference type="ARBA" id="ARBA00023004"/>
    </source>
</evidence>
<accession>A0A0F7CHD8</accession>
<evidence type="ECO:0000256" key="13">
    <source>
        <dbReference type="ARBA" id="ARBA00047967"/>
    </source>
</evidence>
<dbReference type="GO" id="GO:0051536">
    <property type="term" value="F:iron-sulfur cluster binding"/>
    <property type="evidence" value="ECO:0007669"/>
    <property type="project" value="UniProtKB-KW"/>
</dbReference>
<organism evidence="14 15">
    <name type="scientific">Paenibacillus durus ATCC 35681</name>
    <dbReference type="NCBI Taxonomy" id="1333534"/>
    <lineage>
        <taxon>Bacteria</taxon>
        <taxon>Bacillati</taxon>
        <taxon>Bacillota</taxon>
        <taxon>Bacilli</taxon>
        <taxon>Bacillales</taxon>
        <taxon>Paenibacillaceae</taxon>
        <taxon>Paenibacillus</taxon>
    </lineage>
</organism>
<dbReference type="GO" id="GO:0016163">
    <property type="term" value="F:nitrogenase activity"/>
    <property type="evidence" value="ECO:0007669"/>
    <property type="project" value="UniProtKB-EC"/>
</dbReference>
<keyword evidence="7" id="KW-0067">ATP-binding</keyword>
<evidence type="ECO:0000256" key="8">
    <source>
        <dbReference type="ARBA" id="ARBA00023002"/>
    </source>
</evidence>
<proteinExistence type="predicted"/>
<evidence type="ECO:0000313" key="15">
    <source>
        <dbReference type="Proteomes" id="UP000034189"/>
    </source>
</evidence>
<evidence type="ECO:0000256" key="6">
    <source>
        <dbReference type="ARBA" id="ARBA00022741"/>
    </source>
</evidence>
<dbReference type="GO" id="GO:0046872">
    <property type="term" value="F:metal ion binding"/>
    <property type="evidence" value="ECO:0007669"/>
    <property type="project" value="UniProtKB-KW"/>
</dbReference>
<evidence type="ECO:0000256" key="7">
    <source>
        <dbReference type="ARBA" id="ARBA00022840"/>
    </source>
</evidence>
<keyword evidence="8" id="KW-0560">Oxidoreductase</keyword>
<reference evidence="14 15" key="2">
    <citation type="journal article" date="2016" name="Genome Announc.">
        <title>Genome Sequence of a Gram-Positive Diazotroph, Paenibacillus durus Type Strain ATCC 35681.</title>
        <authorList>
            <person name="Halim M.A."/>
            <person name="Rahman A.Y."/>
            <person name="Sim K.S."/>
            <person name="Yam H.C."/>
            <person name="Rahim A.A."/>
            <person name="Ghazali A.H."/>
            <person name="Najimudin N."/>
        </authorList>
    </citation>
    <scope>NUCLEOTIDE SEQUENCE [LARGE SCALE GENOMIC DNA]</scope>
    <source>
        <strain evidence="14 15">ATCC 35681</strain>
    </source>
</reference>
<name>A0A0F7CHD8_PAEDU</name>
<dbReference type="PATRIC" id="fig|1333534.5.peg.1558"/>
<reference evidence="14 15" key="1">
    <citation type="submission" date="2015-03" db="EMBL/GenBank/DDBJ databases">
        <authorList>
            <person name="Abdul Halim M."/>
        </authorList>
    </citation>
    <scope>NUCLEOTIDE SEQUENCE [LARGE SCALE GENOMIC DNA]</scope>
    <source>
        <strain evidence="14 15">ATCC 35681</strain>
    </source>
</reference>
<comment type="function">
    <text evidence="2">The key enzymatic reactions in nitrogen fixation are catalyzed by the nitrogenase complex, which has 2 components: the iron protein (component 2) and a component 1 which is either a molybdenum-iron protein, a vanadium-iron, or an iron-iron protein.</text>
</comment>
<evidence type="ECO:0000256" key="5">
    <source>
        <dbReference type="ARBA" id="ARBA00022723"/>
    </source>
</evidence>
<evidence type="ECO:0000256" key="1">
    <source>
        <dbReference type="ARBA" id="ARBA00001915"/>
    </source>
</evidence>
<evidence type="ECO:0000256" key="12">
    <source>
        <dbReference type="ARBA" id="ARBA00030899"/>
    </source>
</evidence>
<evidence type="ECO:0000256" key="10">
    <source>
        <dbReference type="ARBA" id="ARBA00023014"/>
    </source>
</evidence>
<dbReference type="OrthoDB" id="198407at2"/>
<dbReference type="Proteomes" id="UP000034189">
    <property type="component" value="Chromosome"/>
</dbReference>
<gene>
    <name evidence="14" type="ORF">VK70_07115</name>
</gene>
<dbReference type="GO" id="GO:0005524">
    <property type="term" value="F:ATP binding"/>
    <property type="evidence" value="ECO:0007669"/>
    <property type="project" value="UniProtKB-KW"/>
</dbReference>
<dbReference type="RefSeq" id="WP_025694159.1">
    <property type="nucleotide sequence ID" value="NZ_ASQQ01000084.1"/>
</dbReference>
<protein>
    <recommendedName>
        <fullName evidence="4">nitrogenase</fullName>
        <ecNumber evidence="4">1.18.6.1</ecNumber>
    </recommendedName>
    <alternativeName>
        <fullName evidence="12">Nitrogenase component I</fullName>
    </alternativeName>
</protein>
<keyword evidence="10" id="KW-0411">Iron-sulfur</keyword>
<keyword evidence="6" id="KW-0547">Nucleotide-binding</keyword>
<dbReference type="EMBL" id="CP011114">
    <property type="protein sequence ID" value="AKG34371.1"/>
    <property type="molecule type" value="Genomic_DNA"/>
</dbReference>
<dbReference type="InterPro" id="IPR004349">
    <property type="entry name" value="V/Nase_d_su"/>
</dbReference>
<comment type="subunit">
    <text evidence="3">Hexamer of two alpha, two beta, and two delta chains.</text>
</comment>
<keyword evidence="5" id="KW-0479">Metal-binding</keyword>
<evidence type="ECO:0000313" key="14">
    <source>
        <dbReference type="EMBL" id="AKG34371.1"/>
    </source>
</evidence>
<keyword evidence="11" id="KW-0535">Nitrogen fixation</keyword>
<sequence>MSEKVEQLTTFIQEKCLWQFLSRTWDREEAISGVIKMIETLQTGGQPVIETPIDKCHYADAKVLLTDINKAFSWFGELNAEQLGEVLHGVEARLKEITITGSLNGELNHQLY</sequence>
<dbReference type="AlphaFoldDB" id="A0A0F7CHD8"/>
<comment type="cofactor">
    <cofactor evidence="1">
        <name>iron-sulfur cluster</name>
        <dbReference type="ChEBI" id="CHEBI:30408"/>
    </cofactor>
</comment>
<evidence type="ECO:0000256" key="4">
    <source>
        <dbReference type="ARBA" id="ARBA00012773"/>
    </source>
</evidence>